<dbReference type="AlphaFoldDB" id="A0A4S2MRS0"/>
<reference evidence="2 3" key="1">
    <citation type="submission" date="2019-04" db="EMBL/GenBank/DDBJ databases">
        <title>Comparative genomics and transcriptomics to analyze fruiting body development in filamentous ascomycetes.</title>
        <authorList>
            <consortium name="DOE Joint Genome Institute"/>
            <person name="Lutkenhaus R."/>
            <person name="Traeger S."/>
            <person name="Breuer J."/>
            <person name="Kuo A."/>
            <person name="Lipzen A."/>
            <person name="Pangilinan J."/>
            <person name="Dilworth D."/>
            <person name="Sandor L."/>
            <person name="Poggeler S."/>
            <person name="Barry K."/>
            <person name="Grigoriev I.V."/>
            <person name="Nowrousian M."/>
        </authorList>
    </citation>
    <scope>NUCLEOTIDE SEQUENCE [LARGE SCALE GENOMIC DNA]</scope>
    <source>
        <strain evidence="2 3">CBS 389.68</strain>
    </source>
</reference>
<evidence type="ECO:0008006" key="4">
    <source>
        <dbReference type="Google" id="ProtNLM"/>
    </source>
</evidence>
<dbReference type="EMBL" id="ML220137">
    <property type="protein sequence ID" value="TGZ78849.1"/>
    <property type="molecule type" value="Genomic_DNA"/>
</dbReference>
<sequence length="65" mass="7101">MFLFSLWVSFLCFCLFVCLFSGTSGSSSVTVFASWFSNAGVHLSRHVTIMVTVLTQLNSVVCSVV</sequence>
<organism evidence="2 3">
    <name type="scientific">Ascodesmis nigricans</name>
    <dbReference type="NCBI Taxonomy" id="341454"/>
    <lineage>
        <taxon>Eukaryota</taxon>
        <taxon>Fungi</taxon>
        <taxon>Dikarya</taxon>
        <taxon>Ascomycota</taxon>
        <taxon>Pezizomycotina</taxon>
        <taxon>Pezizomycetes</taxon>
        <taxon>Pezizales</taxon>
        <taxon>Ascodesmidaceae</taxon>
        <taxon>Ascodesmis</taxon>
    </lineage>
</organism>
<proteinExistence type="predicted"/>
<feature type="chain" id="PRO_5021033764" description="Secreted protein" evidence="1">
    <location>
        <begin position="26"/>
        <end position="65"/>
    </location>
</feature>
<accession>A0A4S2MRS0</accession>
<protein>
    <recommendedName>
        <fullName evidence="4">Secreted protein</fullName>
    </recommendedName>
</protein>
<gene>
    <name evidence="2" type="ORF">EX30DRAFT_342896</name>
</gene>
<dbReference type="Proteomes" id="UP000298138">
    <property type="component" value="Unassembled WGS sequence"/>
</dbReference>
<keyword evidence="1" id="KW-0732">Signal</keyword>
<evidence type="ECO:0000256" key="1">
    <source>
        <dbReference type="SAM" id="SignalP"/>
    </source>
</evidence>
<keyword evidence="3" id="KW-1185">Reference proteome</keyword>
<evidence type="ECO:0000313" key="3">
    <source>
        <dbReference type="Proteomes" id="UP000298138"/>
    </source>
</evidence>
<evidence type="ECO:0000313" key="2">
    <source>
        <dbReference type="EMBL" id="TGZ78849.1"/>
    </source>
</evidence>
<feature type="signal peptide" evidence="1">
    <location>
        <begin position="1"/>
        <end position="25"/>
    </location>
</feature>
<name>A0A4S2MRS0_9PEZI</name>
<dbReference type="InParanoid" id="A0A4S2MRS0"/>